<evidence type="ECO:0000256" key="1">
    <source>
        <dbReference type="SAM" id="MobiDB-lite"/>
    </source>
</evidence>
<gene>
    <name evidence="3" type="ORF">B0T16DRAFT_446778</name>
</gene>
<organism evidence="3 4">
    <name type="scientific">Cercophora newfieldiana</name>
    <dbReference type="NCBI Taxonomy" id="92897"/>
    <lineage>
        <taxon>Eukaryota</taxon>
        <taxon>Fungi</taxon>
        <taxon>Dikarya</taxon>
        <taxon>Ascomycota</taxon>
        <taxon>Pezizomycotina</taxon>
        <taxon>Sordariomycetes</taxon>
        <taxon>Sordariomycetidae</taxon>
        <taxon>Sordariales</taxon>
        <taxon>Lasiosphaeriaceae</taxon>
        <taxon>Cercophora</taxon>
    </lineage>
</organism>
<protein>
    <recommendedName>
        <fullName evidence="2">DUF7726 domain-containing protein</fullName>
    </recommendedName>
</protein>
<proteinExistence type="predicted"/>
<reference evidence="3" key="1">
    <citation type="submission" date="2023-06" db="EMBL/GenBank/DDBJ databases">
        <title>Genome-scale phylogeny and comparative genomics of the fungal order Sordariales.</title>
        <authorList>
            <consortium name="Lawrence Berkeley National Laboratory"/>
            <person name="Hensen N."/>
            <person name="Bonometti L."/>
            <person name="Westerberg I."/>
            <person name="Brannstrom I.O."/>
            <person name="Guillou S."/>
            <person name="Cros-Aarteil S."/>
            <person name="Calhoun S."/>
            <person name="Haridas S."/>
            <person name="Kuo A."/>
            <person name="Mondo S."/>
            <person name="Pangilinan J."/>
            <person name="Riley R."/>
            <person name="Labutti K."/>
            <person name="Andreopoulos B."/>
            <person name="Lipzen A."/>
            <person name="Chen C."/>
            <person name="Yanf M."/>
            <person name="Daum C."/>
            <person name="Ng V."/>
            <person name="Clum A."/>
            <person name="Steindorff A."/>
            <person name="Ohm R."/>
            <person name="Martin F."/>
            <person name="Silar P."/>
            <person name="Natvig D."/>
            <person name="Lalanne C."/>
            <person name="Gautier V."/>
            <person name="Ament-Velasquez S.L."/>
            <person name="Kruys A."/>
            <person name="Hutchinson M.I."/>
            <person name="Powell A.J."/>
            <person name="Barry K."/>
            <person name="Miller A.N."/>
            <person name="Grigoriev I.V."/>
            <person name="Debuchy R."/>
            <person name="Gladieux P."/>
            <person name="Thoren M.H."/>
            <person name="Johannesson H."/>
        </authorList>
    </citation>
    <scope>NUCLEOTIDE SEQUENCE</scope>
    <source>
        <strain evidence="3">SMH2532-1</strain>
    </source>
</reference>
<dbReference type="Pfam" id="PF24852">
    <property type="entry name" value="DUF7726"/>
    <property type="match status" value="1"/>
</dbReference>
<evidence type="ECO:0000313" key="3">
    <source>
        <dbReference type="EMBL" id="KAK0646890.1"/>
    </source>
</evidence>
<comment type="caution">
    <text evidence="3">The sequence shown here is derived from an EMBL/GenBank/DDBJ whole genome shotgun (WGS) entry which is preliminary data.</text>
</comment>
<feature type="domain" description="DUF7726" evidence="2">
    <location>
        <begin position="335"/>
        <end position="408"/>
    </location>
</feature>
<feature type="region of interest" description="Disordered" evidence="1">
    <location>
        <begin position="451"/>
        <end position="484"/>
    </location>
</feature>
<accession>A0AA39Y9C4</accession>
<sequence>MPPKAAAGRRAKTGDVIISRLREHAAQWIPDIDLHKHFILASYYLSLPNNIGGDVDPARRFYVYEPRKREITFKDVPVAKVAKEIESCIKRDVPAEHRTEIYHKVLTGTPGHKEIPEWDVPKPPGVHEKHLTPFSMPRDTMSNEELLDIFVSAIGLDDEDAKIISGQIICTGEISGGRLGRDHTLADVPTNYFRDRLMDYIDEQLEDGIKQRATRKAICFDLTDAEIEQYTRLIAEDRVKVEKEADRGCKPLSRQKRIELILESGKLAQTREQATEIILLADAVDDIGSTTDWKMPKPMGIYRDLQRGPKAVKGSVVKPNSAPLKKYESGLATDMEVDRDCDQVRAMIRAFCGSFWWSAESFLVALGPAVTRDEFTAFIKKRGTDADQLESAAYLLSWEFFNRRQQLGLLIKDPYPEGDLKKLKERVQVVRGTASASNNEALANEEGVLAEASSRRLNRKRPSDGADGGITKRVTRSAARALQN</sequence>
<evidence type="ECO:0000313" key="4">
    <source>
        <dbReference type="Proteomes" id="UP001174936"/>
    </source>
</evidence>
<evidence type="ECO:0000259" key="2">
    <source>
        <dbReference type="Pfam" id="PF24852"/>
    </source>
</evidence>
<dbReference type="Proteomes" id="UP001174936">
    <property type="component" value="Unassembled WGS sequence"/>
</dbReference>
<dbReference type="AlphaFoldDB" id="A0AA39Y9C4"/>
<dbReference type="InterPro" id="IPR056143">
    <property type="entry name" value="DUF7726"/>
</dbReference>
<dbReference type="EMBL" id="JAULSV010000004">
    <property type="protein sequence ID" value="KAK0646890.1"/>
    <property type="molecule type" value="Genomic_DNA"/>
</dbReference>
<keyword evidence="4" id="KW-1185">Reference proteome</keyword>
<name>A0AA39Y9C4_9PEZI</name>